<dbReference type="FunFam" id="2.60.120.230:FF:000001">
    <property type="entry name" value="Monooxygenase, DBH-like 1"/>
    <property type="match status" value="1"/>
</dbReference>
<dbReference type="Gene3D" id="2.60.120.310">
    <property type="entry name" value="Copper type II, ascorbate-dependent monooxygenase, N-terminal domain"/>
    <property type="match status" value="1"/>
</dbReference>
<dbReference type="FunFam" id="2.60.40.1210:FF:000001">
    <property type="entry name" value="Monooxygenase, DBH-like 1, like"/>
    <property type="match status" value="1"/>
</dbReference>
<dbReference type="InterPro" id="IPR005018">
    <property type="entry name" value="DOMON_domain"/>
</dbReference>
<dbReference type="InterPro" id="IPR014784">
    <property type="entry name" value="Cu2_ascorb_mOase-like_C"/>
</dbReference>
<keyword evidence="7" id="KW-0186">Copper</keyword>
<keyword evidence="12" id="KW-0812">Transmembrane</keyword>
<evidence type="ECO:0000256" key="9">
    <source>
        <dbReference type="ARBA" id="ARBA00023136"/>
    </source>
</evidence>
<dbReference type="AlphaFoldDB" id="A0A9Q0M5K8"/>
<dbReference type="Gene3D" id="2.60.40.1210">
    <property type="entry name" value="Cellobiose dehydrogenase, cytochrome domain"/>
    <property type="match status" value="1"/>
</dbReference>
<evidence type="ECO:0000256" key="12">
    <source>
        <dbReference type="SAM" id="Phobius"/>
    </source>
</evidence>
<keyword evidence="10" id="KW-1015">Disulfide bond</keyword>
<reference evidence="14" key="1">
    <citation type="submission" date="2022-12" db="EMBL/GenBank/DDBJ databases">
        <title>Genome assemblies of Blomia tropicalis.</title>
        <authorList>
            <person name="Cui Y."/>
        </authorList>
    </citation>
    <scope>NUCLEOTIDE SEQUENCE</scope>
    <source>
        <tissue evidence="14">Adult mites</tissue>
    </source>
</reference>
<dbReference type="PROSITE" id="PS50836">
    <property type="entry name" value="DOMON"/>
    <property type="match status" value="1"/>
</dbReference>
<keyword evidence="4" id="KW-0479">Metal-binding</keyword>
<proteinExistence type="inferred from homology"/>
<evidence type="ECO:0000256" key="4">
    <source>
        <dbReference type="ARBA" id="ARBA00022723"/>
    </source>
</evidence>
<dbReference type="InterPro" id="IPR045266">
    <property type="entry name" value="DOH_DOMON"/>
</dbReference>
<dbReference type="SMART" id="SM00664">
    <property type="entry name" value="DoH"/>
    <property type="match status" value="1"/>
</dbReference>
<evidence type="ECO:0000256" key="1">
    <source>
        <dbReference type="ARBA" id="ARBA00001973"/>
    </source>
</evidence>
<gene>
    <name evidence="14" type="ORF">RDWZM_005081</name>
</gene>
<evidence type="ECO:0000313" key="15">
    <source>
        <dbReference type="Proteomes" id="UP001142055"/>
    </source>
</evidence>
<sequence>MWFHHVTLDSDNRFHVQWSFDMPSETIIFNICVQTSGWFGFGFSPNGGMTGSDLAIAWVDSYGRAHLQDRYAEDEEMPVIDEEQNWNLLSGMENETHTCVTFDRAFLTCDHENDLPITNDVTKLIWAYDNDDPIGSSALISKHDFHHRGHRSVHLLSHKFIDTTALNDAKVQTWDITSSDLLLPNNSDTTYWCKIVTPPFVNKVHVIRIEPIISPTRNAPFVHHMVLYRCLHPEPEQMKQYIDHPGANCFDFANMPFDFIHCQSIYMVWATGGESLNLPENVGIPIAEDHETTYFLFEIHYDNPELRQNVRDSSGFRLFYTRNLRQFDADTATMGSVVDYRLIIPNGYENFTVSGHCSSDCFAEKMPKTGINVLAALPHGHKHLEKILVRHFRGVDELPYLAEENHYDFNFQDFRRFDRKRIILPGDQITVECTYNTKSLDRPIFGGLSTKEEMCMVFLVYYPRMKGVRTCLSGLTPQTVMKLSNVKQVLSLDENDMNPTIVLPREHANERLSSYVLERDQWSFGNMSKLELSNLIRYAPQKAQCFWRKIEGIDGMDEITELTSYPKTLRPYVKPTIKCQPHKTLPNGLYTQNSQSSHINSANVLLLIIFIPLITIKNIVFII</sequence>
<dbReference type="InterPro" id="IPR008977">
    <property type="entry name" value="PHM/PNGase_F_dom_sf"/>
</dbReference>
<dbReference type="PRINTS" id="PR00767">
    <property type="entry name" value="DBMONOXGNASE"/>
</dbReference>
<dbReference type="Pfam" id="PF03351">
    <property type="entry name" value="DOMON"/>
    <property type="match status" value="1"/>
</dbReference>
<evidence type="ECO:0000256" key="5">
    <source>
        <dbReference type="ARBA" id="ARBA00022729"/>
    </source>
</evidence>
<dbReference type="GO" id="GO:0005615">
    <property type="term" value="C:extracellular space"/>
    <property type="evidence" value="ECO:0007669"/>
    <property type="project" value="TreeGrafter"/>
</dbReference>
<evidence type="ECO:0000256" key="11">
    <source>
        <dbReference type="ARBA" id="ARBA00023180"/>
    </source>
</evidence>
<dbReference type="PANTHER" id="PTHR10157">
    <property type="entry name" value="DOPAMINE BETA HYDROXYLASE RELATED"/>
    <property type="match status" value="1"/>
</dbReference>
<keyword evidence="12" id="KW-1133">Transmembrane helix</keyword>
<keyword evidence="5" id="KW-0732">Signal</keyword>
<dbReference type="InterPro" id="IPR028460">
    <property type="entry name" value="Tbh/DBH"/>
</dbReference>
<evidence type="ECO:0000256" key="7">
    <source>
        <dbReference type="ARBA" id="ARBA00023008"/>
    </source>
</evidence>
<dbReference type="Gene3D" id="2.60.120.230">
    <property type="match status" value="1"/>
</dbReference>
<dbReference type="Proteomes" id="UP001142055">
    <property type="component" value="Chromosome 2"/>
</dbReference>
<dbReference type="EMBL" id="JAPWDV010000002">
    <property type="protein sequence ID" value="KAJ6219269.1"/>
    <property type="molecule type" value="Genomic_DNA"/>
</dbReference>
<dbReference type="Pfam" id="PF03712">
    <property type="entry name" value="Cu2_monoox_C"/>
    <property type="match status" value="1"/>
</dbReference>
<keyword evidence="8" id="KW-0503">Monooxygenase</keyword>
<name>A0A9Q0M5K8_BLOTA</name>
<evidence type="ECO:0000256" key="10">
    <source>
        <dbReference type="ARBA" id="ARBA00023157"/>
    </source>
</evidence>
<comment type="similarity">
    <text evidence="3">Belongs to the copper type II ascorbate-dependent monooxygenase family.</text>
</comment>
<dbReference type="GO" id="GO:0006589">
    <property type="term" value="P:octopamine biosynthetic process"/>
    <property type="evidence" value="ECO:0007669"/>
    <property type="project" value="TreeGrafter"/>
</dbReference>
<evidence type="ECO:0000259" key="13">
    <source>
        <dbReference type="PROSITE" id="PS50836"/>
    </source>
</evidence>
<accession>A0A9Q0M5K8</accession>
<dbReference type="GO" id="GO:0005507">
    <property type="term" value="F:copper ion binding"/>
    <property type="evidence" value="ECO:0007669"/>
    <property type="project" value="InterPro"/>
</dbReference>
<dbReference type="Pfam" id="PF01082">
    <property type="entry name" value="Cu2_monooxygen"/>
    <property type="match status" value="1"/>
</dbReference>
<organism evidence="14 15">
    <name type="scientific">Blomia tropicalis</name>
    <name type="common">Mite</name>
    <dbReference type="NCBI Taxonomy" id="40697"/>
    <lineage>
        <taxon>Eukaryota</taxon>
        <taxon>Metazoa</taxon>
        <taxon>Ecdysozoa</taxon>
        <taxon>Arthropoda</taxon>
        <taxon>Chelicerata</taxon>
        <taxon>Arachnida</taxon>
        <taxon>Acari</taxon>
        <taxon>Acariformes</taxon>
        <taxon>Sarcoptiformes</taxon>
        <taxon>Astigmata</taxon>
        <taxon>Glycyphagoidea</taxon>
        <taxon>Echimyopodidae</taxon>
        <taxon>Blomia</taxon>
    </lineage>
</organism>
<comment type="caution">
    <text evidence="14">The sequence shown here is derived from an EMBL/GenBank/DDBJ whole genome shotgun (WGS) entry which is preliminary data.</text>
</comment>
<dbReference type="GO" id="GO:0030667">
    <property type="term" value="C:secretory granule membrane"/>
    <property type="evidence" value="ECO:0007669"/>
    <property type="project" value="TreeGrafter"/>
</dbReference>
<evidence type="ECO:0000256" key="6">
    <source>
        <dbReference type="ARBA" id="ARBA00023002"/>
    </source>
</evidence>
<dbReference type="InterPro" id="IPR036939">
    <property type="entry name" value="Cu2_ascorb_mOase_N_sf"/>
</dbReference>
<evidence type="ECO:0000256" key="2">
    <source>
        <dbReference type="ARBA" id="ARBA00004370"/>
    </source>
</evidence>
<keyword evidence="11" id="KW-0325">Glycoprotein</keyword>
<dbReference type="SUPFAM" id="SSF49344">
    <property type="entry name" value="CBD9-like"/>
    <property type="match status" value="1"/>
</dbReference>
<dbReference type="InterPro" id="IPR000323">
    <property type="entry name" value="Cu2_ascorb_mOase_N"/>
</dbReference>
<protein>
    <recommendedName>
        <fullName evidence="13">DOMON domain-containing protein</fullName>
    </recommendedName>
</protein>
<comment type="cofactor">
    <cofactor evidence="1">
        <name>Cu(2+)</name>
        <dbReference type="ChEBI" id="CHEBI:29036"/>
    </cofactor>
</comment>
<feature type="domain" description="DOMON" evidence="13">
    <location>
        <begin position="12"/>
        <end position="129"/>
    </location>
</feature>
<dbReference type="PANTHER" id="PTHR10157:SF23">
    <property type="entry name" value="MOXD1 HOMOLOG 1"/>
    <property type="match status" value="1"/>
</dbReference>
<keyword evidence="15" id="KW-1185">Reference proteome</keyword>
<dbReference type="GO" id="GO:0004500">
    <property type="term" value="F:dopamine beta-monooxygenase activity"/>
    <property type="evidence" value="ECO:0007669"/>
    <property type="project" value="InterPro"/>
</dbReference>
<dbReference type="InterPro" id="IPR000945">
    <property type="entry name" value="DBH-like"/>
</dbReference>
<dbReference type="CDD" id="cd09631">
    <property type="entry name" value="DOMON_DOH"/>
    <property type="match status" value="1"/>
</dbReference>
<dbReference type="FunFam" id="2.60.120.310:FF:000004">
    <property type="entry name" value="DBH-like monooxygenase protein 1"/>
    <property type="match status" value="1"/>
</dbReference>
<comment type="subcellular location">
    <subcellularLocation>
        <location evidence="2">Membrane</location>
    </subcellularLocation>
</comment>
<dbReference type="GO" id="GO:0042421">
    <property type="term" value="P:norepinephrine biosynthetic process"/>
    <property type="evidence" value="ECO:0007669"/>
    <property type="project" value="TreeGrafter"/>
</dbReference>
<dbReference type="SUPFAM" id="SSF49742">
    <property type="entry name" value="PHM/PNGase F"/>
    <property type="match status" value="2"/>
</dbReference>
<evidence type="ECO:0000256" key="3">
    <source>
        <dbReference type="ARBA" id="ARBA00010676"/>
    </source>
</evidence>
<evidence type="ECO:0000256" key="8">
    <source>
        <dbReference type="ARBA" id="ARBA00023033"/>
    </source>
</evidence>
<feature type="transmembrane region" description="Helical" evidence="12">
    <location>
        <begin position="602"/>
        <end position="622"/>
    </location>
</feature>
<dbReference type="InterPro" id="IPR024548">
    <property type="entry name" value="Cu2_monoox_C"/>
</dbReference>
<keyword evidence="9 12" id="KW-0472">Membrane</keyword>
<dbReference type="GO" id="GO:0042420">
    <property type="term" value="P:dopamine catabolic process"/>
    <property type="evidence" value="ECO:0007669"/>
    <property type="project" value="TreeGrafter"/>
</dbReference>
<dbReference type="OMA" id="AMENDTH"/>
<evidence type="ECO:0000313" key="14">
    <source>
        <dbReference type="EMBL" id="KAJ6219269.1"/>
    </source>
</evidence>
<keyword evidence="6" id="KW-0560">Oxidoreductase</keyword>